<evidence type="ECO:0000256" key="1">
    <source>
        <dbReference type="ARBA" id="ARBA00023015"/>
    </source>
</evidence>
<dbReference type="Pfam" id="PF00027">
    <property type="entry name" value="cNMP_binding"/>
    <property type="match status" value="1"/>
</dbReference>
<evidence type="ECO:0000259" key="4">
    <source>
        <dbReference type="PROSITE" id="PS50042"/>
    </source>
</evidence>
<feature type="domain" description="Cyclic nucleotide-binding" evidence="4">
    <location>
        <begin position="13"/>
        <end position="111"/>
    </location>
</feature>
<dbReference type="InterPro" id="IPR000595">
    <property type="entry name" value="cNMP-bd_dom"/>
</dbReference>
<dbReference type="EMBL" id="DVLX01000017">
    <property type="protein sequence ID" value="HIT98850.1"/>
    <property type="molecule type" value="Genomic_DNA"/>
</dbReference>
<dbReference type="InterPro" id="IPR014710">
    <property type="entry name" value="RmlC-like_jellyroll"/>
</dbReference>
<dbReference type="Pfam" id="PF13545">
    <property type="entry name" value="HTH_Crp_2"/>
    <property type="match status" value="1"/>
</dbReference>
<keyword evidence="2" id="KW-0238">DNA-binding</keyword>
<reference evidence="6" key="2">
    <citation type="journal article" date="2021" name="PeerJ">
        <title>Extensive microbial diversity within the chicken gut microbiome revealed by metagenomics and culture.</title>
        <authorList>
            <person name="Gilroy R."/>
            <person name="Ravi A."/>
            <person name="Getino M."/>
            <person name="Pursley I."/>
            <person name="Horton D.L."/>
            <person name="Alikhan N.F."/>
            <person name="Baker D."/>
            <person name="Gharbi K."/>
            <person name="Hall N."/>
            <person name="Watson M."/>
            <person name="Adriaenssens E.M."/>
            <person name="Foster-Nyarko E."/>
            <person name="Jarju S."/>
            <person name="Secka A."/>
            <person name="Antonio M."/>
            <person name="Oren A."/>
            <person name="Chaudhuri R.R."/>
            <person name="La Ragione R."/>
            <person name="Hildebrand F."/>
            <person name="Pallen M.J."/>
        </authorList>
    </citation>
    <scope>NUCLEOTIDE SEQUENCE</scope>
    <source>
        <strain evidence="6">CHK176-22527</strain>
    </source>
</reference>
<evidence type="ECO:0000313" key="7">
    <source>
        <dbReference type="Proteomes" id="UP000824159"/>
    </source>
</evidence>
<dbReference type="Gene3D" id="2.60.120.10">
    <property type="entry name" value="Jelly Rolls"/>
    <property type="match status" value="1"/>
</dbReference>
<evidence type="ECO:0000256" key="3">
    <source>
        <dbReference type="ARBA" id="ARBA00023163"/>
    </source>
</evidence>
<dbReference type="AlphaFoldDB" id="A0A9D1HCG8"/>
<dbReference type="GO" id="GO:0006355">
    <property type="term" value="P:regulation of DNA-templated transcription"/>
    <property type="evidence" value="ECO:0007669"/>
    <property type="project" value="InterPro"/>
</dbReference>
<dbReference type="GO" id="GO:0003677">
    <property type="term" value="F:DNA binding"/>
    <property type="evidence" value="ECO:0007669"/>
    <property type="project" value="UniProtKB-KW"/>
</dbReference>
<dbReference type="PROSITE" id="PS51063">
    <property type="entry name" value="HTH_CRP_2"/>
    <property type="match status" value="1"/>
</dbReference>
<accession>A0A9D1HCG8</accession>
<evidence type="ECO:0000313" key="6">
    <source>
        <dbReference type="EMBL" id="HIT98850.1"/>
    </source>
</evidence>
<gene>
    <name evidence="6" type="ORF">IAD12_01160</name>
</gene>
<dbReference type="InterPro" id="IPR018490">
    <property type="entry name" value="cNMP-bd_dom_sf"/>
</dbReference>
<dbReference type="InterPro" id="IPR012318">
    <property type="entry name" value="HTH_CRP"/>
</dbReference>
<keyword evidence="3" id="KW-0804">Transcription</keyword>
<dbReference type="SUPFAM" id="SSF51206">
    <property type="entry name" value="cAMP-binding domain-like"/>
    <property type="match status" value="1"/>
</dbReference>
<protein>
    <submittedName>
        <fullName evidence="6">Crp/Fnr family transcriptional regulator</fullName>
    </submittedName>
</protein>
<organism evidence="6 7">
    <name type="scientific">Candidatus Allocopromorpha excrementavium</name>
    <dbReference type="NCBI Taxonomy" id="2840741"/>
    <lineage>
        <taxon>Bacteria</taxon>
        <taxon>Bacillati</taxon>
        <taxon>Bacillota</taxon>
        <taxon>Clostridia</taxon>
        <taxon>Eubacteriales</taxon>
        <taxon>Eubacteriaceae</taxon>
        <taxon>Eubacteriaceae incertae sedis</taxon>
        <taxon>Candidatus Allocopromorpha</taxon>
    </lineage>
</organism>
<evidence type="ECO:0000259" key="5">
    <source>
        <dbReference type="PROSITE" id="PS51063"/>
    </source>
</evidence>
<dbReference type="SUPFAM" id="SSF46785">
    <property type="entry name" value="Winged helix' DNA-binding domain"/>
    <property type="match status" value="1"/>
</dbReference>
<comment type="caution">
    <text evidence="6">The sequence shown here is derived from an EMBL/GenBank/DDBJ whole genome shotgun (WGS) entry which is preliminary data.</text>
</comment>
<keyword evidence="1" id="KW-0805">Transcription regulation</keyword>
<evidence type="ECO:0000256" key="2">
    <source>
        <dbReference type="ARBA" id="ARBA00023125"/>
    </source>
</evidence>
<sequence length="226" mass="26150">MEKYMHLMKKSKLFRGMSDDDISSMLKCLSASGKTFLKGEYIYRVGDLPDKTVMILEGRVYIDREDYWGNNSIVAEISSGDLLGEVYNFLEGEPMAINAVAADDGYAIFMDMRKIFTACSSVCPYHSKLMENFVYVMAARNRKLTRKMEYLSQRTIRGKLLSYLSFQSLSKRNSEFDISFNRQQLADFLSVDRSAMSKELGKLRDEGIIEFRKNHFKLKGGRREYE</sequence>
<proteinExistence type="predicted"/>
<dbReference type="Proteomes" id="UP000824159">
    <property type="component" value="Unassembled WGS sequence"/>
</dbReference>
<feature type="domain" description="HTH crp-type" evidence="5">
    <location>
        <begin position="154"/>
        <end position="222"/>
    </location>
</feature>
<reference evidence="6" key="1">
    <citation type="submission" date="2020-10" db="EMBL/GenBank/DDBJ databases">
        <authorList>
            <person name="Gilroy R."/>
        </authorList>
    </citation>
    <scope>NUCLEOTIDE SEQUENCE</scope>
    <source>
        <strain evidence="6">CHK176-22527</strain>
    </source>
</reference>
<dbReference type="InterPro" id="IPR036390">
    <property type="entry name" value="WH_DNA-bd_sf"/>
</dbReference>
<name>A0A9D1HCG8_9FIRM</name>
<dbReference type="PROSITE" id="PS50042">
    <property type="entry name" value="CNMP_BINDING_3"/>
    <property type="match status" value="1"/>
</dbReference>
<dbReference type="CDD" id="cd00038">
    <property type="entry name" value="CAP_ED"/>
    <property type="match status" value="1"/>
</dbReference>